<comment type="caution">
    <text evidence="2">The sequence shown here is derived from an EMBL/GenBank/DDBJ whole genome shotgun (WGS) entry which is preliminary data.</text>
</comment>
<evidence type="ECO:0000313" key="3">
    <source>
        <dbReference type="Proteomes" id="UP001213771"/>
    </source>
</evidence>
<dbReference type="AlphaFoldDB" id="A0ABD4WN91"/>
<dbReference type="PROSITE" id="PS51186">
    <property type="entry name" value="GNAT"/>
    <property type="match status" value="1"/>
</dbReference>
<proteinExistence type="predicted"/>
<dbReference type="EMBL" id="JARAOX010000123">
    <property type="protein sequence ID" value="MDD9781536.1"/>
    <property type="molecule type" value="Genomic_DNA"/>
</dbReference>
<gene>
    <name evidence="2" type="ORF">PVE99_03825</name>
</gene>
<accession>A0ABD4WN91</accession>
<name>A0ABD4WN91_PRIMG</name>
<evidence type="ECO:0000259" key="1">
    <source>
        <dbReference type="PROSITE" id="PS51186"/>
    </source>
</evidence>
<organism evidence="2 3">
    <name type="scientific">Priestia megaterium</name>
    <name type="common">Bacillus megaterium</name>
    <dbReference type="NCBI Taxonomy" id="1404"/>
    <lineage>
        <taxon>Bacteria</taxon>
        <taxon>Bacillati</taxon>
        <taxon>Bacillota</taxon>
        <taxon>Bacilli</taxon>
        <taxon>Bacillales</taxon>
        <taxon>Bacillaceae</taxon>
        <taxon>Priestia</taxon>
    </lineage>
</organism>
<reference evidence="2 3" key="1">
    <citation type="submission" date="2023-02" db="EMBL/GenBank/DDBJ databases">
        <authorList>
            <person name="Olszewska D."/>
        </authorList>
    </citation>
    <scope>NUCLEOTIDE SEQUENCE [LARGE SCALE GENOMIC DNA]</scope>
    <source>
        <strain evidence="2 3">FDU301</strain>
    </source>
</reference>
<dbReference type="RefSeq" id="WP_274588628.1">
    <property type="nucleotide sequence ID" value="NZ_JARAOX010000123.1"/>
</dbReference>
<sequence length="139" mass="15706">MKEVNSIRIDPIVKRLLSYATSEEKVEAEYKKYTCSPNRKLFSTEVNGEIVSCIGVEFHNFEKGVIKHIAVLPIKRGSGIGRSMIKFICSKYKLKSLLAETDKDAVLFYSSLGFQITSLGEKYPGVERFLCELRTSTLT</sequence>
<dbReference type="InterPro" id="IPR016181">
    <property type="entry name" value="Acyl_CoA_acyltransferase"/>
</dbReference>
<dbReference type="CDD" id="cd04301">
    <property type="entry name" value="NAT_SF"/>
    <property type="match status" value="1"/>
</dbReference>
<dbReference type="Pfam" id="PF13508">
    <property type="entry name" value="Acetyltransf_7"/>
    <property type="match status" value="1"/>
</dbReference>
<evidence type="ECO:0000313" key="2">
    <source>
        <dbReference type="EMBL" id="MDD9781536.1"/>
    </source>
</evidence>
<dbReference type="Gene3D" id="3.40.630.30">
    <property type="match status" value="1"/>
</dbReference>
<dbReference type="InterPro" id="IPR000182">
    <property type="entry name" value="GNAT_dom"/>
</dbReference>
<feature type="domain" description="N-acetyltransferase" evidence="1">
    <location>
        <begin position="1"/>
        <end position="132"/>
    </location>
</feature>
<dbReference type="Proteomes" id="UP001213771">
    <property type="component" value="Unassembled WGS sequence"/>
</dbReference>
<protein>
    <submittedName>
        <fullName evidence="2">GNAT family N-acetyltransferase</fullName>
    </submittedName>
</protein>
<dbReference type="SUPFAM" id="SSF55729">
    <property type="entry name" value="Acyl-CoA N-acyltransferases (Nat)"/>
    <property type="match status" value="1"/>
</dbReference>